<feature type="domain" description="Carbohydrate-binding/sugar hydrolysis" evidence="4">
    <location>
        <begin position="197"/>
        <end position="355"/>
    </location>
</feature>
<evidence type="ECO:0000259" key="4">
    <source>
        <dbReference type="SMART" id="SM00722"/>
    </source>
</evidence>
<gene>
    <name evidence="5" type="ORF">SAMN06265377_3901</name>
</gene>
<keyword evidence="3" id="KW-0833">Ubl conjugation pathway</keyword>
<evidence type="ECO:0000256" key="3">
    <source>
        <dbReference type="ARBA" id="ARBA00022786"/>
    </source>
</evidence>
<dbReference type="InterPro" id="IPR022441">
    <property type="entry name" value="Para_beta_helix_rpt-2"/>
</dbReference>
<proteinExistence type="predicted"/>
<dbReference type="InterPro" id="IPR006633">
    <property type="entry name" value="Carb-bd_sugar_hydrolysis-dom"/>
</dbReference>
<dbReference type="SUPFAM" id="SSF51126">
    <property type="entry name" value="Pectin lyase-like"/>
    <property type="match status" value="1"/>
</dbReference>
<keyword evidence="2" id="KW-0677">Repeat</keyword>
<dbReference type="SMART" id="SM00722">
    <property type="entry name" value="CASH"/>
    <property type="match status" value="2"/>
</dbReference>
<dbReference type="NCBIfam" id="TIGR03804">
    <property type="entry name" value="para_beta_helix"/>
    <property type="match status" value="3"/>
</dbReference>
<evidence type="ECO:0000256" key="2">
    <source>
        <dbReference type="ARBA" id="ARBA00022737"/>
    </source>
</evidence>
<feature type="domain" description="Carbohydrate-binding/sugar hydrolysis" evidence="4">
    <location>
        <begin position="47"/>
        <end position="186"/>
    </location>
</feature>
<dbReference type="Gene3D" id="2.160.20.10">
    <property type="entry name" value="Single-stranded right-handed beta-helix, Pectin lyase-like"/>
    <property type="match status" value="2"/>
</dbReference>
<dbReference type="PANTHER" id="PTHR22990">
    <property type="entry name" value="F-BOX ONLY PROTEIN"/>
    <property type="match status" value="1"/>
</dbReference>
<dbReference type="NCBIfam" id="TIGR04247">
    <property type="entry name" value="NosD_copper_fam"/>
    <property type="match status" value="1"/>
</dbReference>
<dbReference type="InterPro" id="IPR011050">
    <property type="entry name" value="Pectin_lyase_fold/virulence"/>
</dbReference>
<dbReference type="AlphaFoldDB" id="A0A285MZD7"/>
<dbReference type="PANTHER" id="PTHR22990:SF15">
    <property type="entry name" value="F-BOX ONLY PROTEIN 10"/>
    <property type="match status" value="1"/>
</dbReference>
<protein>
    <submittedName>
        <fullName evidence="5">Nitrous oxidase accessory protein</fullName>
    </submittedName>
</protein>
<evidence type="ECO:0000313" key="6">
    <source>
        <dbReference type="Proteomes" id="UP000219048"/>
    </source>
</evidence>
<dbReference type="InterPro" id="IPR006626">
    <property type="entry name" value="PbH1"/>
</dbReference>
<dbReference type="InterPro" id="IPR051550">
    <property type="entry name" value="SCF-Subunits/Alg-Epimerases"/>
</dbReference>
<dbReference type="SMART" id="SM00710">
    <property type="entry name" value="PbH1"/>
    <property type="match status" value="8"/>
</dbReference>
<dbReference type="InterPro" id="IPR007742">
    <property type="entry name" value="NosD_dom"/>
</dbReference>
<dbReference type="EMBL" id="OBEH01000009">
    <property type="protein sequence ID" value="SNZ02043.1"/>
    <property type="molecule type" value="Genomic_DNA"/>
</dbReference>
<keyword evidence="6" id="KW-1185">Reference proteome</keyword>
<accession>A0A285MZD7</accession>
<reference evidence="6" key="1">
    <citation type="submission" date="2017-09" db="EMBL/GenBank/DDBJ databases">
        <authorList>
            <person name="Varghese N."/>
            <person name="Submissions S."/>
        </authorList>
    </citation>
    <scope>NUCLEOTIDE SEQUENCE [LARGE SCALE GENOMIC DNA]</scope>
    <source>
        <strain evidence="6">DSM 25885</strain>
    </source>
</reference>
<name>A0A285MZD7_9FLAO</name>
<dbReference type="OrthoDB" id="9767990at2"/>
<evidence type="ECO:0000313" key="5">
    <source>
        <dbReference type="EMBL" id="SNZ02043.1"/>
    </source>
</evidence>
<organism evidence="5 6">
    <name type="scientific">Flagellimonas pacifica</name>
    <dbReference type="NCBI Taxonomy" id="1247520"/>
    <lineage>
        <taxon>Bacteria</taxon>
        <taxon>Pseudomonadati</taxon>
        <taxon>Bacteroidota</taxon>
        <taxon>Flavobacteriia</taxon>
        <taxon>Flavobacteriales</taxon>
        <taxon>Flavobacteriaceae</taxon>
        <taxon>Flagellimonas</taxon>
    </lineage>
</organism>
<dbReference type="Pfam" id="PF05048">
    <property type="entry name" value="NosD"/>
    <property type="match status" value="1"/>
</dbReference>
<sequence>MKELVLVLLLLLGLFSHAKTIEICASCEVKTIKNGIVKASDFDTLLIKKGTYKEFNIIVDKPLTLLGENYPVIDGEDKGEIITIISDNVTVDGLFIINVGTSYTSDYAAVRVVKSKKFLIQNVVLEKLFFGIYLEKSRDGKVYHNKIIGDAVEEFNSGNGIQLWYCKNIEVEQNIVQHVRDGIYLEFSDDIIIKNNISSNNVRYGLHFMFSNNDIYEDNVFEKNGSGVAVMFSKKIKMYNNTFSENWGTASFGILLKEINDAEIIGNTFEQNTVGISIEGSNRIKYSKNDFINNGWALKVRGACYGNTFSSNNFMHNSFDVSYNSKLNDNLFQGNYWSKYTGYDLDKNGTGDVPYRPVKLFSYIVNRTPETIVLLRSLFMDIIDFSEKVSPVFTPDNLMDNAPLMKKM</sequence>
<dbReference type="Proteomes" id="UP000219048">
    <property type="component" value="Unassembled WGS sequence"/>
</dbReference>
<dbReference type="InterPro" id="IPR026464">
    <property type="entry name" value="NosD_copper_fam"/>
</dbReference>
<evidence type="ECO:0000256" key="1">
    <source>
        <dbReference type="ARBA" id="ARBA00004906"/>
    </source>
</evidence>
<dbReference type="RefSeq" id="WP_097047475.1">
    <property type="nucleotide sequence ID" value="NZ_OBEH01000009.1"/>
</dbReference>
<comment type="pathway">
    <text evidence="1">Protein modification; protein ubiquitination.</text>
</comment>
<dbReference type="InterPro" id="IPR012334">
    <property type="entry name" value="Pectin_lyas_fold"/>
</dbReference>